<evidence type="ECO:0000256" key="1">
    <source>
        <dbReference type="SAM" id="MobiDB-lite"/>
    </source>
</evidence>
<evidence type="ECO:0000313" key="3">
    <source>
        <dbReference type="Proteomes" id="UP000800097"/>
    </source>
</evidence>
<feature type="compositionally biased region" description="Low complexity" evidence="1">
    <location>
        <begin position="73"/>
        <end position="85"/>
    </location>
</feature>
<dbReference type="AlphaFoldDB" id="A0A6A6JT32"/>
<organism evidence="2 3">
    <name type="scientific">Westerdykella ornata</name>
    <dbReference type="NCBI Taxonomy" id="318751"/>
    <lineage>
        <taxon>Eukaryota</taxon>
        <taxon>Fungi</taxon>
        <taxon>Dikarya</taxon>
        <taxon>Ascomycota</taxon>
        <taxon>Pezizomycotina</taxon>
        <taxon>Dothideomycetes</taxon>
        <taxon>Pleosporomycetidae</taxon>
        <taxon>Pleosporales</taxon>
        <taxon>Sporormiaceae</taxon>
        <taxon>Westerdykella</taxon>
    </lineage>
</organism>
<protein>
    <submittedName>
        <fullName evidence="2">Uncharacterized protein</fullName>
    </submittedName>
</protein>
<gene>
    <name evidence="2" type="ORF">EI97DRAFT_440032</name>
</gene>
<dbReference type="EMBL" id="ML986486">
    <property type="protein sequence ID" value="KAF2279732.1"/>
    <property type="molecule type" value="Genomic_DNA"/>
</dbReference>
<reference evidence="2" key="1">
    <citation type="journal article" date="2020" name="Stud. Mycol.">
        <title>101 Dothideomycetes genomes: a test case for predicting lifestyles and emergence of pathogens.</title>
        <authorList>
            <person name="Haridas S."/>
            <person name="Albert R."/>
            <person name="Binder M."/>
            <person name="Bloem J."/>
            <person name="Labutti K."/>
            <person name="Salamov A."/>
            <person name="Andreopoulos B."/>
            <person name="Baker S."/>
            <person name="Barry K."/>
            <person name="Bills G."/>
            <person name="Bluhm B."/>
            <person name="Cannon C."/>
            <person name="Castanera R."/>
            <person name="Culley D."/>
            <person name="Daum C."/>
            <person name="Ezra D."/>
            <person name="Gonzalez J."/>
            <person name="Henrissat B."/>
            <person name="Kuo A."/>
            <person name="Liang C."/>
            <person name="Lipzen A."/>
            <person name="Lutzoni F."/>
            <person name="Magnuson J."/>
            <person name="Mondo S."/>
            <person name="Nolan M."/>
            <person name="Ohm R."/>
            <person name="Pangilinan J."/>
            <person name="Park H.-J."/>
            <person name="Ramirez L."/>
            <person name="Alfaro M."/>
            <person name="Sun H."/>
            <person name="Tritt A."/>
            <person name="Yoshinaga Y."/>
            <person name="Zwiers L.-H."/>
            <person name="Turgeon B."/>
            <person name="Goodwin S."/>
            <person name="Spatafora J."/>
            <person name="Crous P."/>
            <person name="Grigoriev I."/>
        </authorList>
    </citation>
    <scope>NUCLEOTIDE SEQUENCE</scope>
    <source>
        <strain evidence="2">CBS 379.55</strain>
    </source>
</reference>
<evidence type="ECO:0000313" key="2">
    <source>
        <dbReference type="EMBL" id="KAF2279732.1"/>
    </source>
</evidence>
<feature type="compositionally biased region" description="Basic and acidic residues" evidence="1">
    <location>
        <begin position="91"/>
        <end position="106"/>
    </location>
</feature>
<name>A0A6A6JT32_WESOR</name>
<dbReference type="RefSeq" id="XP_033657271.1">
    <property type="nucleotide sequence ID" value="XM_033799597.1"/>
</dbReference>
<dbReference type="Proteomes" id="UP000800097">
    <property type="component" value="Unassembled WGS sequence"/>
</dbReference>
<accession>A0A6A6JT32</accession>
<proteinExistence type="predicted"/>
<sequence length="201" mass="21820">MDDRRVFEDVLRCQVLESNTPSPRVLGCAASTGLVTRRDVSSPGNARAADALQRRHELLGAGSSVLNPLSSEASGRGVAGGAARQKGARRRLSEMQRRSTKGAKDGDRKLCCGCVVEGKVEREGSAVGLKYFARPWWTVRAGGAARPTVTSALTRGRRPLYTGPREQCSPRYQGRGQQEVVSNAIHSQEAVWMHCVLHRLP</sequence>
<keyword evidence="3" id="KW-1185">Reference proteome</keyword>
<feature type="region of interest" description="Disordered" evidence="1">
    <location>
        <begin position="63"/>
        <end position="106"/>
    </location>
</feature>
<dbReference type="GeneID" id="54552772"/>